<protein>
    <submittedName>
        <fullName evidence="1">Uncharacterized protein</fullName>
    </submittedName>
</protein>
<dbReference type="AlphaFoldDB" id="A0A0C9ZN87"/>
<dbReference type="OrthoDB" id="2692094at2759"/>
<name>A0A0C9ZN87_9AGAM</name>
<proteinExistence type="predicted"/>
<evidence type="ECO:0000313" key="2">
    <source>
        <dbReference type="Proteomes" id="UP000054018"/>
    </source>
</evidence>
<dbReference type="STRING" id="765257.A0A0C9ZN87"/>
<dbReference type="HOGENOM" id="CLU_002498_9_3_1"/>
<sequence length="513" mass="60564">MLFLVDLLHKFELGVWKAIFTHLLRILIAIGGMAVPEVNWRYRQVPTFGRGTIWRFHKDVSAMKRLAAHDFEDLLQCAIPTFEGVFGNPKHDKIVMDLLFDLAVWHAYAKLQLHTDDTLKFFNTATIALGISVQKFQDKVCPCYMTNELPQEHAACGRRQARQAAQAPNQERGPSDNISQWKWKYLNLHTYKYHALADYPNTIWKMGTTDNYNMQIIQGELEHHRSKWRYPRSGKQCNHMVSSIANQEVTERFIKKVIDARDKLEVQHSIQPCHTHRAWTSPWDHYHIAKEAAKMHDLFVWLAERAGDPAVENFVMRLKDHLLACLRDLPYEGDEYEFSDNDRDCVLISSNKLYEHATLCVNYTTYDMRREQDTITPRTHRDIMVLAHEDEQTHPYWYARVIHIFHVNVEYHDPITHVCLSPTRMNFLFVHWFRRDNSPAGWVAKRLQRLEFFNQDNLIDAFGFLDPDCVIRGTHLIPAFASTDELLAQSFMRDWDRDTKDADHDWRFYYVNW</sequence>
<organism evidence="1 2">
    <name type="scientific">Pisolithus microcarpus 441</name>
    <dbReference type="NCBI Taxonomy" id="765257"/>
    <lineage>
        <taxon>Eukaryota</taxon>
        <taxon>Fungi</taxon>
        <taxon>Dikarya</taxon>
        <taxon>Basidiomycota</taxon>
        <taxon>Agaricomycotina</taxon>
        <taxon>Agaricomycetes</taxon>
        <taxon>Agaricomycetidae</taxon>
        <taxon>Boletales</taxon>
        <taxon>Sclerodermatineae</taxon>
        <taxon>Pisolithaceae</taxon>
        <taxon>Pisolithus</taxon>
    </lineage>
</organism>
<gene>
    <name evidence="1" type="ORF">PISMIDRAFT_86553</name>
</gene>
<dbReference type="EMBL" id="KN833686">
    <property type="protein sequence ID" value="KIK30876.1"/>
    <property type="molecule type" value="Genomic_DNA"/>
</dbReference>
<accession>A0A0C9ZN87</accession>
<reference evidence="1 2" key="1">
    <citation type="submission" date="2014-04" db="EMBL/GenBank/DDBJ databases">
        <authorList>
            <consortium name="DOE Joint Genome Institute"/>
            <person name="Kuo A."/>
            <person name="Kohler A."/>
            <person name="Costa M.D."/>
            <person name="Nagy L.G."/>
            <person name="Floudas D."/>
            <person name="Copeland A."/>
            <person name="Barry K.W."/>
            <person name="Cichocki N."/>
            <person name="Veneault-Fourrey C."/>
            <person name="LaButti K."/>
            <person name="Lindquist E.A."/>
            <person name="Lipzen A."/>
            <person name="Lundell T."/>
            <person name="Morin E."/>
            <person name="Murat C."/>
            <person name="Sun H."/>
            <person name="Tunlid A."/>
            <person name="Henrissat B."/>
            <person name="Grigoriev I.V."/>
            <person name="Hibbett D.S."/>
            <person name="Martin F."/>
            <person name="Nordberg H.P."/>
            <person name="Cantor M.N."/>
            <person name="Hua S.X."/>
        </authorList>
    </citation>
    <scope>NUCLEOTIDE SEQUENCE [LARGE SCALE GENOMIC DNA]</scope>
    <source>
        <strain evidence="1 2">441</strain>
    </source>
</reference>
<evidence type="ECO:0000313" key="1">
    <source>
        <dbReference type="EMBL" id="KIK30876.1"/>
    </source>
</evidence>
<keyword evidence="2" id="KW-1185">Reference proteome</keyword>
<dbReference type="Proteomes" id="UP000054018">
    <property type="component" value="Unassembled WGS sequence"/>
</dbReference>
<reference evidence="2" key="2">
    <citation type="submission" date="2015-01" db="EMBL/GenBank/DDBJ databases">
        <title>Evolutionary Origins and Diversification of the Mycorrhizal Mutualists.</title>
        <authorList>
            <consortium name="DOE Joint Genome Institute"/>
            <consortium name="Mycorrhizal Genomics Consortium"/>
            <person name="Kohler A."/>
            <person name="Kuo A."/>
            <person name="Nagy L.G."/>
            <person name="Floudas D."/>
            <person name="Copeland A."/>
            <person name="Barry K.W."/>
            <person name="Cichocki N."/>
            <person name="Veneault-Fourrey C."/>
            <person name="LaButti K."/>
            <person name="Lindquist E.A."/>
            <person name="Lipzen A."/>
            <person name="Lundell T."/>
            <person name="Morin E."/>
            <person name="Murat C."/>
            <person name="Riley R."/>
            <person name="Ohm R."/>
            <person name="Sun H."/>
            <person name="Tunlid A."/>
            <person name="Henrissat B."/>
            <person name="Grigoriev I.V."/>
            <person name="Hibbett D.S."/>
            <person name="Martin F."/>
        </authorList>
    </citation>
    <scope>NUCLEOTIDE SEQUENCE [LARGE SCALE GENOMIC DNA]</scope>
    <source>
        <strain evidence="2">441</strain>
    </source>
</reference>